<gene>
    <name evidence="1" type="ORF">GTP55_25535</name>
</gene>
<dbReference type="Proteomes" id="UP000466332">
    <property type="component" value="Unassembled WGS sequence"/>
</dbReference>
<comment type="caution">
    <text evidence="1">The sequence shown here is derived from an EMBL/GenBank/DDBJ whole genome shotgun (WGS) entry which is preliminary data.</text>
</comment>
<evidence type="ECO:0000313" key="2">
    <source>
        <dbReference type="Proteomes" id="UP000466332"/>
    </source>
</evidence>
<evidence type="ECO:0000313" key="1">
    <source>
        <dbReference type="EMBL" id="MYN42711.1"/>
    </source>
</evidence>
<sequence>MMAVADLSGADLAVWAARAQSLKVVRDGDHDGAPWIVYFPNGFCRSFGEHGYRLDLNWEQGGSIIQHANISLHPPTSPVHRCGGPNAGAGQSGVWSACTWTRGASGKRAFGMDDHSPLVAAMRCYVRFVFGETVQDEVSP</sequence>
<name>A0ABW9WP96_9BURK</name>
<protein>
    <submittedName>
        <fullName evidence="1">DUF2591 domain-containing protein</fullName>
    </submittedName>
</protein>
<reference evidence="1 2" key="1">
    <citation type="submission" date="2019-12" db="EMBL/GenBank/DDBJ databases">
        <title>Novel species isolated from a subtropical stream in China.</title>
        <authorList>
            <person name="Lu H."/>
        </authorList>
    </citation>
    <scope>NUCLEOTIDE SEQUENCE [LARGE SCALE GENOMIC DNA]</scope>
    <source>
        <strain evidence="1 2">FT109W</strain>
    </source>
</reference>
<keyword evidence="2" id="KW-1185">Reference proteome</keyword>
<dbReference type="EMBL" id="WWCS01000024">
    <property type="protein sequence ID" value="MYN42711.1"/>
    <property type="molecule type" value="Genomic_DNA"/>
</dbReference>
<dbReference type="InterPro" id="IPR019701">
    <property type="entry name" value="Phage_P22_NinX"/>
</dbReference>
<organism evidence="1 2">
    <name type="scientific">Duganella margarita</name>
    <dbReference type="NCBI Taxonomy" id="2692170"/>
    <lineage>
        <taxon>Bacteria</taxon>
        <taxon>Pseudomonadati</taxon>
        <taxon>Pseudomonadota</taxon>
        <taxon>Betaproteobacteria</taxon>
        <taxon>Burkholderiales</taxon>
        <taxon>Oxalobacteraceae</taxon>
        <taxon>Telluria group</taxon>
        <taxon>Duganella</taxon>
    </lineage>
</organism>
<proteinExistence type="predicted"/>
<dbReference type="Pfam" id="PF10765">
    <property type="entry name" value="Phage_P22_NinX"/>
    <property type="match status" value="1"/>
</dbReference>
<accession>A0ABW9WP96</accession>
<dbReference type="RefSeq" id="WP_161047599.1">
    <property type="nucleotide sequence ID" value="NZ_WWCS01000024.1"/>
</dbReference>